<name>A0A815YTD6_9BILA</name>
<dbReference type="Proteomes" id="UP000663870">
    <property type="component" value="Unassembled WGS sequence"/>
</dbReference>
<keyword evidence="2" id="KW-0808">Transferase</keyword>
<evidence type="ECO:0000256" key="1">
    <source>
        <dbReference type="ARBA" id="ARBA00009632"/>
    </source>
</evidence>
<dbReference type="InterPro" id="IPR038460">
    <property type="entry name" value="AcetylCoA_hyd_C_sf"/>
</dbReference>
<evidence type="ECO:0000313" key="6">
    <source>
        <dbReference type="Proteomes" id="UP000663870"/>
    </source>
</evidence>
<organism evidence="5 6">
    <name type="scientific">Rotaria sordida</name>
    <dbReference type="NCBI Taxonomy" id="392033"/>
    <lineage>
        <taxon>Eukaryota</taxon>
        <taxon>Metazoa</taxon>
        <taxon>Spiralia</taxon>
        <taxon>Gnathifera</taxon>
        <taxon>Rotifera</taxon>
        <taxon>Eurotatoria</taxon>
        <taxon>Bdelloidea</taxon>
        <taxon>Philodinida</taxon>
        <taxon>Philodinidae</taxon>
        <taxon>Rotaria</taxon>
    </lineage>
</organism>
<evidence type="ECO:0000259" key="4">
    <source>
        <dbReference type="Pfam" id="PF13336"/>
    </source>
</evidence>
<protein>
    <submittedName>
        <fullName evidence="5">Uncharacterized protein</fullName>
    </submittedName>
</protein>
<dbReference type="Pfam" id="PF02550">
    <property type="entry name" value="AcetylCoA_hydro"/>
    <property type="match status" value="1"/>
</dbReference>
<accession>A0A815YTD6</accession>
<sequence length="401" mass="44682">MAKLIIDQALSLINSGARVFVQGCGGVPQYLNRLLANRAGDLRRVEIISLNPLDDTFTNPELKDSFFMNSLFASSFVRSSIIQGSASYIPIFLNEMPRLFDEHILPIDVALIHVSPPDKHGYCSLGISVEVTRAAIRNAKKVFAQINRNMPRVHGDTFVHMHNIDAYVEYDEPLIEFNHMKEITKIETAISKRVAELIEDQSTLQIGIGPIPDAILTNLNNHKDLSIATEMLSDNVIPLLEKGVITNRYKKFHPGKTTCTFILGTKKLYNFVDDNPNVFSLDVSVTNDPAQIHSLGTIQYSGVGGQMDFMRGAALSKHGKPIIILPSQTSKGVSRIVNTLKEGAAVTATRAHVHYVVTEYGTVNLFGKNYQQRAKALIEIAHPDHREELERAAYKRFKALY</sequence>
<proteinExistence type="inferred from homology"/>
<keyword evidence="6" id="KW-1185">Reference proteome</keyword>
<dbReference type="Gene3D" id="3.30.750.70">
    <property type="entry name" value="4-hydroxybutyrate coenzyme like domains"/>
    <property type="match status" value="1"/>
</dbReference>
<feature type="domain" description="Acetyl-CoA hydrolase/transferase C-terminal" evidence="4">
    <location>
        <begin position="292"/>
        <end position="393"/>
    </location>
</feature>
<gene>
    <name evidence="5" type="ORF">JXQ802_LOCUS45460</name>
</gene>
<evidence type="ECO:0000256" key="2">
    <source>
        <dbReference type="ARBA" id="ARBA00022679"/>
    </source>
</evidence>
<dbReference type="AlphaFoldDB" id="A0A815YTD6"/>
<dbReference type="Gene3D" id="3.40.1080.10">
    <property type="entry name" value="Glutaconate Coenzyme A-transferase"/>
    <property type="match status" value="1"/>
</dbReference>
<comment type="similarity">
    <text evidence="1">Belongs to the acetyl-CoA hydrolase/transferase family.</text>
</comment>
<dbReference type="EMBL" id="CAJNOL010003776">
    <property type="protein sequence ID" value="CAF1573680.1"/>
    <property type="molecule type" value="Genomic_DNA"/>
</dbReference>
<dbReference type="Pfam" id="PF13336">
    <property type="entry name" value="AcetylCoA_hyd_C"/>
    <property type="match status" value="1"/>
</dbReference>
<dbReference type="SUPFAM" id="SSF100950">
    <property type="entry name" value="NagB/RpiA/CoA transferase-like"/>
    <property type="match status" value="2"/>
</dbReference>
<dbReference type="InterPro" id="IPR026888">
    <property type="entry name" value="AcetylCoA_hyd_C"/>
</dbReference>
<dbReference type="PANTHER" id="PTHR21432">
    <property type="entry name" value="ACETYL-COA HYDROLASE-RELATED"/>
    <property type="match status" value="1"/>
</dbReference>
<evidence type="ECO:0000313" key="5">
    <source>
        <dbReference type="EMBL" id="CAF1573680.1"/>
    </source>
</evidence>
<dbReference type="Gene3D" id="3.40.1080.20">
    <property type="entry name" value="Acetyl-CoA hydrolase/transferase C-terminal domain"/>
    <property type="match status" value="1"/>
</dbReference>
<reference evidence="5" key="1">
    <citation type="submission" date="2021-02" db="EMBL/GenBank/DDBJ databases">
        <authorList>
            <person name="Nowell W R."/>
        </authorList>
    </citation>
    <scope>NUCLEOTIDE SEQUENCE</scope>
</reference>
<dbReference type="GO" id="GO:0006083">
    <property type="term" value="P:acetate metabolic process"/>
    <property type="evidence" value="ECO:0007669"/>
    <property type="project" value="InterPro"/>
</dbReference>
<dbReference type="InterPro" id="IPR003702">
    <property type="entry name" value="ActCoA_hydro_N"/>
</dbReference>
<dbReference type="GO" id="GO:0008775">
    <property type="term" value="F:acetate CoA-transferase activity"/>
    <property type="evidence" value="ECO:0007669"/>
    <property type="project" value="InterPro"/>
</dbReference>
<dbReference type="PANTHER" id="PTHR21432:SF20">
    <property type="entry name" value="ACETYL-COA HYDROLASE"/>
    <property type="match status" value="1"/>
</dbReference>
<comment type="caution">
    <text evidence="5">The sequence shown here is derived from an EMBL/GenBank/DDBJ whole genome shotgun (WGS) entry which is preliminary data.</text>
</comment>
<evidence type="ECO:0000259" key="3">
    <source>
        <dbReference type="Pfam" id="PF02550"/>
    </source>
</evidence>
<feature type="domain" description="Acetyl-CoA hydrolase/transferase N-terminal" evidence="3">
    <location>
        <begin position="11"/>
        <end position="172"/>
    </location>
</feature>
<dbReference type="InterPro" id="IPR037171">
    <property type="entry name" value="NagB/RpiA_transferase-like"/>
</dbReference>
<dbReference type="InterPro" id="IPR046433">
    <property type="entry name" value="ActCoA_hydro"/>
</dbReference>